<dbReference type="Gene3D" id="3.40.50.150">
    <property type="entry name" value="Vaccinia Virus protein VP39"/>
    <property type="match status" value="1"/>
</dbReference>
<protein>
    <recommendedName>
        <fullName evidence="3">Histidine-specific methyltransferase SAM-dependent domain-containing protein</fullName>
    </recommendedName>
</protein>
<evidence type="ECO:0000313" key="4">
    <source>
        <dbReference type="EMBL" id="CAE0808841.1"/>
    </source>
</evidence>
<name>A0A7S4FQ82_9EUGL</name>
<dbReference type="Pfam" id="PF10017">
    <property type="entry name" value="Methyltransf_33"/>
    <property type="match status" value="1"/>
</dbReference>
<keyword evidence="1" id="KW-0489">Methyltransferase</keyword>
<dbReference type="AlphaFoldDB" id="A0A7S4FQ82"/>
<dbReference type="InterPro" id="IPR029063">
    <property type="entry name" value="SAM-dependent_MTases_sf"/>
</dbReference>
<keyword evidence="2" id="KW-0808">Transferase</keyword>
<dbReference type="GO" id="GO:0008168">
    <property type="term" value="F:methyltransferase activity"/>
    <property type="evidence" value="ECO:0007669"/>
    <property type="project" value="UniProtKB-KW"/>
</dbReference>
<organism evidence="4">
    <name type="scientific">Eutreptiella gymnastica</name>
    <dbReference type="NCBI Taxonomy" id="73025"/>
    <lineage>
        <taxon>Eukaryota</taxon>
        <taxon>Discoba</taxon>
        <taxon>Euglenozoa</taxon>
        <taxon>Euglenida</taxon>
        <taxon>Spirocuta</taxon>
        <taxon>Euglenophyceae</taxon>
        <taxon>Eutreptiales</taxon>
        <taxon>Eutreptiaceae</taxon>
        <taxon>Eutreptiella</taxon>
    </lineage>
</organism>
<dbReference type="PANTHER" id="PTHR43397:SF1">
    <property type="entry name" value="ERGOTHIONEINE BIOSYNTHESIS PROTEIN 1"/>
    <property type="match status" value="1"/>
</dbReference>
<gene>
    <name evidence="4" type="ORF">EGYM00163_LOCUS19972</name>
</gene>
<accession>A0A7S4FQ82</accession>
<dbReference type="GO" id="GO:0032259">
    <property type="term" value="P:methylation"/>
    <property type="evidence" value="ECO:0007669"/>
    <property type="project" value="UniProtKB-KW"/>
</dbReference>
<dbReference type="InterPro" id="IPR017804">
    <property type="entry name" value="MeTrfase_EgtD-like"/>
</dbReference>
<evidence type="ECO:0000256" key="2">
    <source>
        <dbReference type="ARBA" id="ARBA00022679"/>
    </source>
</evidence>
<reference evidence="4" key="1">
    <citation type="submission" date="2021-01" db="EMBL/GenBank/DDBJ databases">
        <authorList>
            <person name="Corre E."/>
            <person name="Pelletier E."/>
            <person name="Niang G."/>
            <person name="Scheremetjew M."/>
            <person name="Finn R."/>
            <person name="Kale V."/>
            <person name="Holt S."/>
            <person name="Cochrane G."/>
            <person name="Meng A."/>
            <person name="Brown T."/>
            <person name="Cohen L."/>
        </authorList>
    </citation>
    <scope>NUCLEOTIDE SEQUENCE</scope>
    <source>
        <strain evidence="4">CCMP1594</strain>
    </source>
</reference>
<dbReference type="PIRSF" id="PIRSF018005">
    <property type="entry name" value="UCP018005"/>
    <property type="match status" value="1"/>
</dbReference>
<dbReference type="EMBL" id="HBJA01056444">
    <property type="protein sequence ID" value="CAE0808841.1"/>
    <property type="molecule type" value="Transcribed_RNA"/>
</dbReference>
<feature type="domain" description="Histidine-specific methyltransferase SAM-dependent" evidence="3">
    <location>
        <begin position="40"/>
        <end position="173"/>
    </location>
</feature>
<sequence>MNTDIEQVWEHNELSTETPTELLALPSIVCHQSQDPEVVRAQLLEGIRIKQVPPKFLYESMQQSQKYLEVQRQHSIFHTDSNVACMYDRAFEDVVRECRGPVSLVGLGCGGGPKEAKLLAQLKRASCTITSYIPVDVSSALLLAAREKALEDVPTQRIHPLVCDLGHITDLPQVLRSMSPGSIRVPRIFTAFGLIPNFDQGVFFSLISSVVQEETDTLMFSANLAPGHDFRAGMDAILPQYDNEATREWLLSFILGLGIAETDGQLAFSIVEGQWGLWRVEANFIFCERRQVSIDHELLDFHPADQLRVFHSYRHTPETVARCLDEHGLELMQQWVSEDQEEGVFAVKRSKASKPDTSGQCLRAI</sequence>
<evidence type="ECO:0000259" key="3">
    <source>
        <dbReference type="Pfam" id="PF10017"/>
    </source>
</evidence>
<evidence type="ECO:0000256" key="1">
    <source>
        <dbReference type="ARBA" id="ARBA00022603"/>
    </source>
</evidence>
<proteinExistence type="predicted"/>
<dbReference type="InterPro" id="IPR051128">
    <property type="entry name" value="EgtD_Methyltrsf_superfamily"/>
</dbReference>
<dbReference type="InterPro" id="IPR019257">
    <property type="entry name" value="MeTrfase_dom"/>
</dbReference>
<dbReference type="PANTHER" id="PTHR43397">
    <property type="entry name" value="ERGOTHIONEINE BIOSYNTHESIS PROTEIN 1"/>
    <property type="match status" value="1"/>
</dbReference>